<feature type="binding site" evidence="19">
    <location>
        <position position="480"/>
    </location>
    <ligand>
        <name>phosphoenolpyruvate</name>
        <dbReference type="ChEBI" id="CHEBI:58702"/>
    </ligand>
</feature>
<evidence type="ECO:0000256" key="5">
    <source>
        <dbReference type="ARBA" id="ARBA00007837"/>
    </source>
</evidence>
<evidence type="ECO:0000256" key="21">
    <source>
        <dbReference type="SAM" id="Coils"/>
    </source>
</evidence>
<evidence type="ECO:0000256" key="3">
    <source>
        <dbReference type="ARBA" id="ARBA00002728"/>
    </source>
</evidence>
<evidence type="ECO:0000256" key="11">
    <source>
        <dbReference type="ARBA" id="ARBA00022679"/>
    </source>
</evidence>
<evidence type="ECO:0000256" key="12">
    <source>
        <dbReference type="ARBA" id="ARBA00022683"/>
    </source>
</evidence>
<accession>A0A433SEB7</accession>
<dbReference type="InterPro" id="IPR050499">
    <property type="entry name" value="PEP-utilizing_PTS_enzyme"/>
</dbReference>
<comment type="catalytic activity">
    <reaction evidence="1 17">
        <text>L-histidyl-[protein] + phosphoenolpyruvate = N(pros)-phospho-L-histidyl-[protein] + pyruvate</text>
        <dbReference type="Rhea" id="RHEA:23880"/>
        <dbReference type="Rhea" id="RHEA-COMP:9745"/>
        <dbReference type="Rhea" id="RHEA-COMP:9746"/>
        <dbReference type="ChEBI" id="CHEBI:15361"/>
        <dbReference type="ChEBI" id="CHEBI:29979"/>
        <dbReference type="ChEBI" id="CHEBI:58702"/>
        <dbReference type="ChEBI" id="CHEBI:64837"/>
        <dbReference type="EC" id="2.7.3.9"/>
    </reaction>
</comment>
<keyword evidence="9 17" id="KW-0963">Cytoplasm</keyword>
<evidence type="ECO:0000256" key="2">
    <source>
        <dbReference type="ARBA" id="ARBA00001946"/>
    </source>
</evidence>
<dbReference type="Pfam" id="PF05524">
    <property type="entry name" value="PEP-utilisers_N"/>
    <property type="match status" value="1"/>
</dbReference>
<dbReference type="RefSeq" id="WP_126978833.1">
    <property type="nucleotide sequence ID" value="NZ_PQSP01000002.1"/>
</dbReference>
<comment type="function">
    <text evidence="3 17">General (non sugar-specific) component of the phosphoenolpyruvate-dependent sugar phosphotransferase system (sugar PTS). This major carbohydrate active-transport system catalyzes the phosphorylation of incoming sugar substrates concomitantly with their translocation across the cell membrane. Enzyme I transfers the phosphoryl group from phosphoenolpyruvate (PEP) to the phosphoryl carrier protein (HPr).</text>
</comment>
<dbReference type="PROSITE" id="PS00370">
    <property type="entry name" value="PEP_ENZYMES_PHOS_SITE"/>
    <property type="match status" value="1"/>
</dbReference>
<dbReference type="AlphaFoldDB" id="A0A433SEB7"/>
<dbReference type="SUPFAM" id="SSF47831">
    <property type="entry name" value="Enzyme I of the PEP:sugar phosphotransferase system HPr-binding (sub)domain"/>
    <property type="match status" value="1"/>
</dbReference>
<evidence type="ECO:0000259" key="24">
    <source>
        <dbReference type="Pfam" id="PF05524"/>
    </source>
</evidence>
<comment type="similarity">
    <text evidence="5 17">Belongs to the PEP-utilizing enzyme family.</text>
</comment>
<dbReference type="InterPro" id="IPR015813">
    <property type="entry name" value="Pyrv/PenolPyrv_kinase-like_dom"/>
</dbReference>
<dbReference type="PANTHER" id="PTHR46244:SF3">
    <property type="entry name" value="PHOSPHOENOLPYRUVATE-PROTEIN PHOSPHOTRANSFERASE"/>
    <property type="match status" value="1"/>
</dbReference>
<keyword evidence="8 17" id="KW-0813">Transport</keyword>
<comment type="subcellular location">
    <subcellularLocation>
        <location evidence="4 17">Cytoplasm</location>
    </subcellularLocation>
</comment>
<evidence type="ECO:0000256" key="10">
    <source>
        <dbReference type="ARBA" id="ARBA00022597"/>
    </source>
</evidence>
<keyword evidence="10 17" id="KW-0762">Sugar transport</keyword>
<reference evidence="25 26" key="1">
    <citation type="submission" date="2018-01" db="EMBL/GenBank/DDBJ databases">
        <title>Saezia sanguinis gen. nov., sp. nov., in the order Burkholderiales isolated from human blood.</title>
        <authorList>
            <person name="Medina-Pascual M.J."/>
            <person name="Valdezate S."/>
            <person name="Monzon S."/>
            <person name="Cuesta I."/>
            <person name="Carrasco G."/>
            <person name="Villalon P."/>
            <person name="Saez-Nieto J.A."/>
        </authorList>
    </citation>
    <scope>NUCLEOTIDE SEQUENCE [LARGE SCALE GENOMIC DNA]</scope>
    <source>
        <strain evidence="25 26">CNM695-12</strain>
    </source>
</reference>
<feature type="binding site" evidence="19">
    <location>
        <position position="348"/>
    </location>
    <ligand>
        <name>phosphoenolpyruvate</name>
        <dbReference type="ChEBI" id="CHEBI:58702"/>
    </ligand>
</feature>
<feature type="coiled-coil region" evidence="21">
    <location>
        <begin position="36"/>
        <end position="63"/>
    </location>
</feature>
<dbReference type="InterPro" id="IPR036618">
    <property type="entry name" value="PtsI_HPr-bd_sf"/>
</dbReference>
<comment type="caution">
    <text evidence="25">The sequence shown here is derived from an EMBL/GenBank/DDBJ whole genome shotgun (WGS) entry which is preliminary data.</text>
</comment>
<dbReference type="GO" id="GO:0046872">
    <property type="term" value="F:metal ion binding"/>
    <property type="evidence" value="ECO:0007669"/>
    <property type="project" value="UniProtKB-KW"/>
</dbReference>
<dbReference type="InterPro" id="IPR018274">
    <property type="entry name" value="PEP_util_AS"/>
</dbReference>
<evidence type="ECO:0000256" key="20">
    <source>
        <dbReference type="PIRSR" id="PIRSR000732-3"/>
    </source>
</evidence>
<dbReference type="InterPro" id="IPR023151">
    <property type="entry name" value="PEP_util_CS"/>
</dbReference>
<dbReference type="Gene3D" id="3.50.30.10">
    <property type="entry name" value="Phosphohistidine domain"/>
    <property type="match status" value="1"/>
</dbReference>
<keyword evidence="11 17" id="KW-0808">Transferase</keyword>
<evidence type="ECO:0000256" key="18">
    <source>
        <dbReference type="PIRSR" id="PIRSR000732-1"/>
    </source>
</evidence>
<evidence type="ECO:0000256" key="7">
    <source>
        <dbReference type="ARBA" id="ARBA00016544"/>
    </source>
</evidence>
<name>A0A433SEB7_9BURK</name>
<feature type="active site" description="Proton donor" evidence="18">
    <location>
        <position position="517"/>
    </location>
</feature>
<evidence type="ECO:0000256" key="6">
    <source>
        <dbReference type="ARBA" id="ARBA00012232"/>
    </source>
</evidence>
<dbReference type="Pfam" id="PF00391">
    <property type="entry name" value="PEP-utilizers"/>
    <property type="match status" value="1"/>
</dbReference>
<feature type="domain" description="PEP-utilising enzyme mobile" evidence="22">
    <location>
        <begin position="166"/>
        <end position="237"/>
    </location>
</feature>
<dbReference type="Pfam" id="PF02896">
    <property type="entry name" value="PEP-utilizers_C"/>
    <property type="match status" value="1"/>
</dbReference>
<dbReference type="InterPro" id="IPR036637">
    <property type="entry name" value="Phosphohistidine_dom_sf"/>
</dbReference>
<dbReference type="EMBL" id="PQSP01000002">
    <property type="protein sequence ID" value="RUS67065.1"/>
    <property type="molecule type" value="Genomic_DNA"/>
</dbReference>
<keyword evidence="12 17" id="KW-0598">Phosphotransferase system</keyword>
<dbReference type="EC" id="2.7.3.9" evidence="6 17"/>
<dbReference type="GO" id="GO:0005737">
    <property type="term" value="C:cytoplasm"/>
    <property type="evidence" value="ECO:0007669"/>
    <property type="project" value="UniProtKB-SubCell"/>
</dbReference>
<evidence type="ECO:0000256" key="17">
    <source>
        <dbReference type="PIRNR" id="PIRNR000732"/>
    </source>
</evidence>
<dbReference type="Gene3D" id="1.10.274.10">
    <property type="entry name" value="PtsI, HPr-binding domain"/>
    <property type="match status" value="1"/>
</dbReference>
<feature type="domain" description="Phosphotransferase system enzyme I N-terminal" evidence="24">
    <location>
        <begin position="7"/>
        <end position="129"/>
    </location>
</feature>
<dbReference type="InterPro" id="IPR024692">
    <property type="entry name" value="PTS_EI"/>
</dbReference>
<dbReference type="PANTHER" id="PTHR46244">
    <property type="entry name" value="PHOSPHOENOLPYRUVATE-PROTEIN PHOSPHOTRANSFERASE"/>
    <property type="match status" value="1"/>
</dbReference>
<evidence type="ECO:0000256" key="19">
    <source>
        <dbReference type="PIRSR" id="PIRSR000732-2"/>
    </source>
</evidence>
<feature type="active site" description="Tele-phosphohistidine intermediate" evidence="18">
    <location>
        <position position="201"/>
    </location>
</feature>
<keyword evidence="14 17" id="KW-0418">Kinase</keyword>
<keyword evidence="15 17" id="KW-0460">Magnesium</keyword>
<dbReference type="InterPro" id="IPR040442">
    <property type="entry name" value="Pyrv_kinase-like_dom_sf"/>
</dbReference>
<evidence type="ECO:0000256" key="14">
    <source>
        <dbReference type="ARBA" id="ARBA00022777"/>
    </source>
</evidence>
<feature type="domain" description="PEP-utilising enzyme C-terminal" evidence="23">
    <location>
        <begin position="264"/>
        <end position="555"/>
    </location>
</feature>
<organism evidence="25 26">
    <name type="scientific">Saezia sanguinis</name>
    <dbReference type="NCBI Taxonomy" id="1965230"/>
    <lineage>
        <taxon>Bacteria</taxon>
        <taxon>Pseudomonadati</taxon>
        <taxon>Pseudomonadota</taxon>
        <taxon>Betaproteobacteria</taxon>
        <taxon>Burkholderiales</taxon>
        <taxon>Saeziaceae</taxon>
        <taxon>Saezia</taxon>
    </lineage>
</organism>
<dbReference type="InterPro" id="IPR008279">
    <property type="entry name" value="PEP-util_enz_mobile_dom"/>
</dbReference>
<evidence type="ECO:0000313" key="25">
    <source>
        <dbReference type="EMBL" id="RUS67065.1"/>
    </source>
</evidence>
<sequence>MAFTLFGIPVSRGIAIGRAVVLSSRSHDIDHYFIDAGQEQQELQRLLRARDAVLEELQTLRTQMPKDTPAEVAAILDVHIMMLHDSMLTDGIQHWIEERHYNAEWALDTQLKTLTRQFEKMEDEYLRERRADLEQIANLLQNALTGQKYGNQPACAALGASEAGTDPLIMVAHDISPADMLHFKQSVFTGFITDVGGKTSHSAIVARSLGIPALVGSRYASRLIRQDDWIVIDGDAGVVLVDPTPLLLEEYQFRQRQFSIESEKLNRLRHTPAITLDSQDIEILANIEQPQDAVKANEAAVAGIGLFRTEFLFMNRTGSQQQMPDEQEQYLAYKTALEAMPDKPVVIRTIDIGADKPLDYGENNHALNPALGLRAIRWSLSEPDIFLVQLRALLRAAVHGQLHILIPMLTHTWQIRQTLTLLERAREALNSEGIPYGNAKIGAMIEVPAAALILPTFLRYFDFLSVGTNDLIQYTLAIDRADESVAHLFDPLHPAVLRLLADTIAQSHAAGKAVSVCGEMAGDTTMTRLLLGLGLRSFSMHPSQILAVKKEILHSDTQQLAPLAQKVLQAEDTEQLNDAMQALHNA</sequence>
<dbReference type="GO" id="GO:0008965">
    <property type="term" value="F:phosphoenolpyruvate-protein phosphotransferase activity"/>
    <property type="evidence" value="ECO:0007669"/>
    <property type="project" value="UniProtKB-EC"/>
</dbReference>
<dbReference type="SUPFAM" id="SSF52009">
    <property type="entry name" value="Phosphohistidine domain"/>
    <property type="match status" value="1"/>
</dbReference>
<keyword evidence="25" id="KW-0670">Pyruvate</keyword>
<dbReference type="Gene3D" id="3.20.20.60">
    <property type="entry name" value="Phosphoenolpyruvate-binding domains"/>
    <property type="match status" value="1"/>
</dbReference>
<evidence type="ECO:0000256" key="9">
    <source>
        <dbReference type="ARBA" id="ARBA00022490"/>
    </source>
</evidence>
<dbReference type="InterPro" id="IPR000121">
    <property type="entry name" value="PEP_util_C"/>
</dbReference>
<dbReference type="GO" id="GO:0016301">
    <property type="term" value="F:kinase activity"/>
    <property type="evidence" value="ECO:0007669"/>
    <property type="project" value="UniProtKB-KW"/>
</dbReference>
<evidence type="ECO:0000256" key="8">
    <source>
        <dbReference type="ARBA" id="ARBA00022448"/>
    </source>
</evidence>
<keyword evidence="13 17" id="KW-0479">Metal-binding</keyword>
<dbReference type="Proteomes" id="UP000286947">
    <property type="component" value="Unassembled WGS sequence"/>
</dbReference>
<evidence type="ECO:0000259" key="22">
    <source>
        <dbReference type="Pfam" id="PF00391"/>
    </source>
</evidence>
<feature type="binding site" evidence="20">
    <location>
        <position position="446"/>
    </location>
    <ligand>
        <name>Mg(2+)</name>
        <dbReference type="ChEBI" id="CHEBI:18420"/>
    </ligand>
</feature>
<dbReference type="PROSITE" id="PS00742">
    <property type="entry name" value="PEP_ENZYMES_2"/>
    <property type="match status" value="1"/>
</dbReference>
<dbReference type="SUPFAM" id="SSF51621">
    <property type="entry name" value="Phosphoenolpyruvate/pyruvate domain"/>
    <property type="match status" value="1"/>
</dbReference>
<evidence type="ECO:0000256" key="16">
    <source>
        <dbReference type="ARBA" id="ARBA00033235"/>
    </source>
</evidence>
<proteinExistence type="inferred from homology"/>
<dbReference type="OrthoDB" id="9765468at2"/>
<gene>
    <name evidence="25" type="primary">ptsI</name>
    <name evidence="25" type="ORF">CUZ56_01004</name>
</gene>
<dbReference type="PRINTS" id="PR01736">
    <property type="entry name" value="PHPHTRNFRASE"/>
</dbReference>
<dbReference type="InterPro" id="IPR008731">
    <property type="entry name" value="PTS_EIN"/>
</dbReference>
<feature type="binding site" evidence="19">
    <location>
        <begin position="469"/>
        <end position="470"/>
    </location>
    <ligand>
        <name>phosphoenolpyruvate</name>
        <dbReference type="ChEBI" id="CHEBI:58702"/>
    </ligand>
</feature>
<evidence type="ECO:0000256" key="15">
    <source>
        <dbReference type="ARBA" id="ARBA00022842"/>
    </source>
</evidence>
<comment type="cofactor">
    <cofactor evidence="2 17 20">
        <name>Mg(2+)</name>
        <dbReference type="ChEBI" id="CHEBI:18420"/>
    </cofactor>
</comment>
<dbReference type="NCBIfam" id="TIGR01417">
    <property type="entry name" value="PTS_I_fam"/>
    <property type="match status" value="1"/>
</dbReference>
<feature type="binding site" evidence="20">
    <location>
        <position position="470"/>
    </location>
    <ligand>
        <name>Mg(2+)</name>
        <dbReference type="ChEBI" id="CHEBI:18420"/>
    </ligand>
</feature>
<keyword evidence="26" id="KW-1185">Reference proteome</keyword>
<feature type="binding site" evidence="19">
    <location>
        <position position="308"/>
    </location>
    <ligand>
        <name>phosphoenolpyruvate</name>
        <dbReference type="ChEBI" id="CHEBI:58702"/>
    </ligand>
</feature>
<evidence type="ECO:0000256" key="1">
    <source>
        <dbReference type="ARBA" id="ARBA00000683"/>
    </source>
</evidence>
<dbReference type="PIRSF" id="PIRSF000732">
    <property type="entry name" value="PTS_enzyme_I"/>
    <property type="match status" value="1"/>
</dbReference>
<evidence type="ECO:0000256" key="4">
    <source>
        <dbReference type="ARBA" id="ARBA00004496"/>
    </source>
</evidence>
<evidence type="ECO:0000256" key="13">
    <source>
        <dbReference type="ARBA" id="ARBA00022723"/>
    </source>
</evidence>
<dbReference type="InterPro" id="IPR006318">
    <property type="entry name" value="PTS_EI-like"/>
</dbReference>
<evidence type="ECO:0000313" key="26">
    <source>
        <dbReference type="Proteomes" id="UP000286947"/>
    </source>
</evidence>
<evidence type="ECO:0000259" key="23">
    <source>
        <dbReference type="Pfam" id="PF02896"/>
    </source>
</evidence>
<dbReference type="GO" id="GO:0009401">
    <property type="term" value="P:phosphoenolpyruvate-dependent sugar phosphotransferase system"/>
    <property type="evidence" value="ECO:0007669"/>
    <property type="project" value="UniProtKB-KW"/>
</dbReference>
<keyword evidence="21" id="KW-0175">Coiled coil</keyword>
<protein>
    <recommendedName>
        <fullName evidence="7 17">Phosphoenolpyruvate-protein phosphotransferase</fullName>
        <ecNumber evidence="6 17">2.7.3.9</ecNumber>
    </recommendedName>
    <alternativeName>
        <fullName evidence="16 17">Phosphotransferase system, enzyme I</fullName>
    </alternativeName>
</protein>